<dbReference type="InterPro" id="IPR032675">
    <property type="entry name" value="LRR_dom_sf"/>
</dbReference>
<feature type="region of interest" description="Disordered" evidence="5">
    <location>
        <begin position="534"/>
        <end position="556"/>
    </location>
</feature>
<keyword evidence="4" id="KW-0677">Repeat</keyword>
<dbReference type="SMART" id="SM00369">
    <property type="entry name" value="LRR_TYP"/>
    <property type="match status" value="2"/>
</dbReference>
<evidence type="ECO:0000256" key="1">
    <source>
        <dbReference type="ARBA" id="ARBA00004496"/>
    </source>
</evidence>
<dbReference type="InterPro" id="IPR003591">
    <property type="entry name" value="Leu-rich_rpt_typical-subtyp"/>
</dbReference>
<keyword evidence="3" id="KW-0433">Leucine-rich repeat</keyword>
<evidence type="ECO:0000313" key="6">
    <source>
        <dbReference type="EMBL" id="EGW33766.1"/>
    </source>
</evidence>
<gene>
    <name evidence="6" type="ORF">SPAPADRAFT_133450</name>
</gene>
<feature type="region of interest" description="Disordered" evidence="5">
    <location>
        <begin position="629"/>
        <end position="673"/>
    </location>
</feature>
<dbReference type="Gene3D" id="3.80.10.10">
    <property type="entry name" value="Ribonuclease Inhibitor"/>
    <property type="match status" value="1"/>
</dbReference>
<dbReference type="PANTHER" id="PTHR15454">
    <property type="entry name" value="NISCHARIN RELATED"/>
    <property type="match status" value="1"/>
</dbReference>
<dbReference type="InterPro" id="IPR001611">
    <property type="entry name" value="Leu-rich_rpt"/>
</dbReference>
<dbReference type="Proteomes" id="UP000000709">
    <property type="component" value="Unassembled WGS sequence"/>
</dbReference>
<accession>G3AIV5</accession>
<evidence type="ECO:0000256" key="2">
    <source>
        <dbReference type="ARBA" id="ARBA00022490"/>
    </source>
</evidence>
<proteinExistence type="predicted"/>
<dbReference type="SUPFAM" id="SSF52058">
    <property type="entry name" value="L domain-like"/>
    <property type="match status" value="1"/>
</dbReference>
<keyword evidence="7" id="KW-1185">Reference proteome</keyword>
<sequence length="688" mass="77942">MGTFSYNVNSIEGDVYIQRLSTYIRKNEEALANGLLCFSKNRNTGLKVQPLRLSFTMHHLYYLNERIDSSPLDVDVGPLNVKLDNPNQEPTFISFLANNARTSKHFDSDTRSITSMNSVKSIVSNASVYWRSFAFSKDPKVINKDIKYLYSSFTKVPCLILSPKTHINSISSYEEYPCDTSVPVKMFKNLQVLEINDYEPNEIFGWHILSEQLRILIIRKSKVSNIGEVLFNLVIDDESGRTSFNSYRQNGRRLTEVGNNSHFSSADDSFSEIAEYPQFQNNAFRYSKPEIANGGSHWAGAGSLPKDLEFHDNYTGNKDYEILPDSKWACLKQLTISETSISRVPAYTLKPFSNLVKLNLSNNLLEDLPEGLDQLVSIKYLNFADNYITSLKKLPKNLSQLLTLNMNNNKLTDLTGLENLLSLEKIDLRRNKLSEIKQLKPVVSLFMKHPDKFNSVYLSQNKLPKNYRGELFNLFNGIKYKNSMKIDDSRPGYFESALLLDTDAAIKNLEKFLHETSNRRRSVLTVSVDLDAEFNNSGNKTGEEEEEEEEQGTPNTTVVLKHKGEKLSPKKDTLLDSFSTLKIVKEVDEPPPVPSKQFELSHAALSNLLHSTPTSPLQGNHNISNQYRSSSQYATKSSKPEVNSIPRQPSNLPPTMKRSNTLPQLDRESSNIAPNIVTQIQVTAHMTS</sequence>
<dbReference type="InParanoid" id="G3AIV5"/>
<dbReference type="KEGG" id="spaa:SPAPADRAFT_133450"/>
<keyword evidence="2" id="KW-0963">Cytoplasm</keyword>
<dbReference type="OrthoDB" id="676979at2759"/>
<dbReference type="AlphaFoldDB" id="G3AIV5"/>
<dbReference type="GeneID" id="18869749"/>
<evidence type="ECO:0000256" key="4">
    <source>
        <dbReference type="ARBA" id="ARBA00022737"/>
    </source>
</evidence>
<comment type="subcellular location">
    <subcellularLocation>
        <location evidence="1">Cytoplasm</location>
    </subcellularLocation>
</comment>
<evidence type="ECO:0000313" key="7">
    <source>
        <dbReference type="Proteomes" id="UP000000709"/>
    </source>
</evidence>
<dbReference type="GO" id="GO:0005737">
    <property type="term" value="C:cytoplasm"/>
    <property type="evidence" value="ECO:0007669"/>
    <property type="project" value="UniProtKB-SubCell"/>
</dbReference>
<dbReference type="PROSITE" id="PS51450">
    <property type="entry name" value="LRR"/>
    <property type="match status" value="2"/>
</dbReference>
<feature type="compositionally biased region" description="Polar residues" evidence="5">
    <location>
        <begin position="629"/>
        <end position="650"/>
    </location>
</feature>
<dbReference type="RefSeq" id="XP_007373350.1">
    <property type="nucleotide sequence ID" value="XM_007373288.1"/>
</dbReference>
<evidence type="ECO:0000256" key="3">
    <source>
        <dbReference type="ARBA" id="ARBA00022614"/>
    </source>
</evidence>
<dbReference type="eggNOG" id="ENOG502QTY2">
    <property type="taxonomic scope" value="Eukaryota"/>
</dbReference>
<dbReference type="HOGENOM" id="CLU_009538_1_0_1"/>
<protein>
    <submittedName>
        <fullName evidence="6">Uncharacterized protein</fullName>
    </submittedName>
</protein>
<dbReference type="PANTHER" id="PTHR15454:SF69">
    <property type="entry name" value="SERINE_THREONINE-PROTEIN KINASE 11-INTERACTING PROTEIN"/>
    <property type="match status" value="1"/>
</dbReference>
<reference evidence="6 7" key="1">
    <citation type="journal article" date="2011" name="Proc. Natl. Acad. Sci. U.S.A.">
        <title>Comparative genomics of xylose-fermenting fungi for enhanced biofuel production.</title>
        <authorList>
            <person name="Wohlbach D.J."/>
            <person name="Kuo A."/>
            <person name="Sato T.K."/>
            <person name="Potts K.M."/>
            <person name="Salamov A.A."/>
            <person name="LaButti K.M."/>
            <person name="Sun H."/>
            <person name="Clum A."/>
            <person name="Pangilinan J.L."/>
            <person name="Lindquist E.A."/>
            <person name="Lucas S."/>
            <person name="Lapidus A."/>
            <person name="Jin M."/>
            <person name="Gunawan C."/>
            <person name="Balan V."/>
            <person name="Dale B.E."/>
            <person name="Jeffries T.W."/>
            <person name="Zinkel R."/>
            <person name="Barry K.W."/>
            <person name="Grigoriev I.V."/>
            <person name="Gasch A.P."/>
        </authorList>
    </citation>
    <scope>NUCLEOTIDE SEQUENCE [LARGE SCALE GENOMIC DNA]</scope>
    <source>
        <strain evidence="7">NRRL Y-27907 / 11-Y1</strain>
    </source>
</reference>
<organism evidence="7">
    <name type="scientific">Spathaspora passalidarum (strain NRRL Y-27907 / 11-Y1)</name>
    <dbReference type="NCBI Taxonomy" id="619300"/>
    <lineage>
        <taxon>Eukaryota</taxon>
        <taxon>Fungi</taxon>
        <taxon>Dikarya</taxon>
        <taxon>Ascomycota</taxon>
        <taxon>Saccharomycotina</taxon>
        <taxon>Pichiomycetes</taxon>
        <taxon>Debaryomycetaceae</taxon>
        <taxon>Spathaspora</taxon>
    </lineage>
</organism>
<dbReference type="OMA" id="RQDFGNT"/>
<dbReference type="Pfam" id="PF13855">
    <property type="entry name" value="LRR_8"/>
    <property type="match status" value="1"/>
</dbReference>
<dbReference type="EMBL" id="GL996500">
    <property type="protein sequence ID" value="EGW33766.1"/>
    <property type="molecule type" value="Genomic_DNA"/>
</dbReference>
<name>G3AIV5_SPAPN</name>
<evidence type="ECO:0000256" key="5">
    <source>
        <dbReference type="SAM" id="MobiDB-lite"/>
    </source>
</evidence>